<dbReference type="AlphaFoldDB" id="A0A7D5R0K8"/>
<dbReference type="OrthoDB" id="9652at2157"/>
<evidence type="ECO:0000313" key="3">
    <source>
        <dbReference type="EMBL" id="QLH04460.1"/>
    </source>
</evidence>
<dbReference type="RefSeq" id="WP_179363352.1">
    <property type="nucleotide sequence ID" value="NZ_CP026994.1"/>
</dbReference>
<dbReference type="PROSITE" id="PS50110">
    <property type="entry name" value="RESPONSE_REGULATORY"/>
    <property type="match status" value="1"/>
</dbReference>
<dbReference type="Proteomes" id="UP000509441">
    <property type="component" value="Chromosome"/>
</dbReference>
<dbReference type="InterPro" id="IPR040572">
    <property type="entry name" value="TackOD1"/>
</dbReference>
<feature type="domain" description="Response regulatory" evidence="2">
    <location>
        <begin position="4"/>
        <end position="124"/>
    </location>
</feature>
<dbReference type="GeneID" id="56060964"/>
<dbReference type="Pfam" id="PF00072">
    <property type="entry name" value="Response_reg"/>
    <property type="match status" value="1"/>
</dbReference>
<accession>A0A7D5R0K8</accession>
<keyword evidence="1" id="KW-0597">Phosphoprotein</keyword>
<dbReference type="PANTHER" id="PTHR44591">
    <property type="entry name" value="STRESS RESPONSE REGULATOR PROTEIN 1"/>
    <property type="match status" value="1"/>
</dbReference>
<dbReference type="SMART" id="SM00448">
    <property type="entry name" value="REC"/>
    <property type="match status" value="1"/>
</dbReference>
<dbReference type="Pfam" id="PF18551">
    <property type="entry name" value="TackOD1"/>
    <property type="match status" value="1"/>
</dbReference>
<dbReference type="GO" id="GO:0000160">
    <property type="term" value="P:phosphorelay signal transduction system"/>
    <property type="evidence" value="ECO:0007669"/>
    <property type="project" value="InterPro"/>
</dbReference>
<dbReference type="CDD" id="cd00156">
    <property type="entry name" value="REC"/>
    <property type="match status" value="1"/>
</dbReference>
<proteinExistence type="predicted"/>
<name>A0A7D5R0K8_9ARCH</name>
<dbReference type="Gene3D" id="3.40.50.2300">
    <property type="match status" value="1"/>
</dbReference>
<evidence type="ECO:0000256" key="1">
    <source>
        <dbReference type="ARBA" id="ARBA00022553"/>
    </source>
</evidence>
<reference evidence="3 4" key="1">
    <citation type="submission" date="2018-02" db="EMBL/GenBank/DDBJ databases">
        <title>Complete genome of Nitrosopumilus oxyclinae HCE1.</title>
        <authorList>
            <person name="Qin W."/>
            <person name="Zheng Y."/>
            <person name="Stahl D.A."/>
        </authorList>
    </citation>
    <scope>NUCLEOTIDE SEQUENCE [LARGE SCALE GENOMIC DNA]</scope>
    <source>
        <strain evidence="3 4">HCE1</strain>
    </source>
</reference>
<sequence>MARPILVIDDSESILIRIKEFLEKLGQNENYLENNADAGLKKFQELAVDGIHPIVFMDYDIKDSSGISILSRLLELDTDGEIIIMTALEKDSDVISKLINEGAYEILSKPIRLDMLRNVLAILELENDSTSNKEDITELLKTSNRLSEAWLSDKLDISIEELGKYTEKWISDKKIKQIDDIKEVFCPHCNSIKTGHLFHCPQCKKSDFNQIDLIEHYPCGNIEEETAFINDKCPNCKKELNAIGVDYRKIKNHYVCNTCENKFTEIGCDFICLKCNKQFTEEDAIWKSSRGFLKIDQN</sequence>
<organism evidence="3 4">
    <name type="scientific">Nitrosopumilus oxyclinae</name>
    <dbReference type="NCBI Taxonomy" id="1959104"/>
    <lineage>
        <taxon>Archaea</taxon>
        <taxon>Nitrososphaerota</taxon>
        <taxon>Nitrososphaeria</taxon>
        <taxon>Nitrosopumilales</taxon>
        <taxon>Nitrosopumilaceae</taxon>
        <taxon>Nitrosopumilus</taxon>
    </lineage>
</organism>
<protein>
    <recommendedName>
        <fullName evidence="2">Response regulatory domain-containing protein</fullName>
    </recommendedName>
</protein>
<dbReference type="InterPro" id="IPR050595">
    <property type="entry name" value="Bact_response_regulator"/>
</dbReference>
<dbReference type="EMBL" id="CP026994">
    <property type="protein sequence ID" value="QLH04460.1"/>
    <property type="molecule type" value="Genomic_DNA"/>
</dbReference>
<dbReference type="InterPro" id="IPR011006">
    <property type="entry name" value="CheY-like_superfamily"/>
</dbReference>
<dbReference type="PANTHER" id="PTHR44591:SF3">
    <property type="entry name" value="RESPONSE REGULATORY DOMAIN-CONTAINING PROTEIN"/>
    <property type="match status" value="1"/>
</dbReference>
<evidence type="ECO:0000259" key="2">
    <source>
        <dbReference type="PROSITE" id="PS50110"/>
    </source>
</evidence>
<evidence type="ECO:0000313" key="4">
    <source>
        <dbReference type="Proteomes" id="UP000509441"/>
    </source>
</evidence>
<dbReference type="KEGG" id="nox:C5F49_03355"/>
<dbReference type="InterPro" id="IPR001789">
    <property type="entry name" value="Sig_transdc_resp-reg_receiver"/>
</dbReference>
<keyword evidence="4" id="KW-1185">Reference proteome</keyword>
<dbReference type="SUPFAM" id="SSF52172">
    <property type="entry name" value="CheY-like"/>
    <property type="match status" value="1"/>
</dbReference>
<gene>
    <name evidence="3" type="ORF">C5F49_03355</name>
</gene>